<accession>A0A151GE44</accession>
<organism evidence="1 2">
    <name type="scientific">Drechmeria coniospora</name>
    <name type="common">Nematophagous fungus</name>
    <name type="synonym">Meria coniospora</name>
    <dbReference type="NCBI Taxonomy" id="98403"/>
    <lineage>
        <taxon>Eukaryota</taxon>
        <taxon>Fungi</taxon>
        <taxon>Dikarya</taxon>
        <taxon>Ascomycota</taxon>
        <taxon>Pezizomycotina</taxon>
        <taxon>Sordariomycetes</taxon>
        <taxon>Hypocreomycetidae</taxon>
        <taxon>Hypocreales</taxon>
        <taxon>Ophiocordycipitaceae</taxon>
        <taxon>Drechmeria</taxon>
    </lineage>
</organism>
<dbReference type="AlphaFoldDB" id="A0A151GE44"/>
<keyword evidence="2" id="KW-1185">Reference proteome</keyword>
<dbReference type="EMBL" id="LAYC01000003">
    <property type="protein sequence ID" value="KYK55364.1"/>
    <property type="molecule type" value="Genomic_DNA"/>
</dbReference>
<dbReference type="GeneID" id="63719970"/>
<protein>
    <submittedName>
        <fullName evidence="1">Uncharacterized protein</fullName>
    </submittedName>
</protein>
<gene>
    <name evidence="1" type="ORF">DCS_07327</name>
</gene>
<proteinExistence type="predicted"/>
<name>A0A151GE44_DRECN</name>
<dbReference type="RefSeq" id="XP_040654716.1">
    <property type="nucleotide sequence ID" value="XM_040804612.1"/>
</dbReference>
<sequence>MGSHEFYNALARAKDDDFKSIFNVRRGDIGDAMAVLFTHDSLDSTLDLGIVILLLPTYHRFSAFDHRLLDREMSLDTSKTQSLFESLYRNIHGSDSINNILSVLSNELTTPMPCTEAWEQESDATSKAPIQSKPSSTTVSHAAALKMALQKAHSSDMSFRVSSL</sequence>
<comment type="caution">
    <text evidence="1">The sequence shown here is derived from an EMBL/GenBank/DDBJ whole genome shotgun (WGS) entry which is preliminary data.</text>
</comment>
<dbReference type="InParanoid" id="A0A151GE44"/>
<evidence type="ECO:0000313" key="1">
    <source>
        <dbReference type="EMBL" id="KYK55364.1"/>
    </source>
</evidence>
<reference evidence="1 2" key="1">
    <citation type="journal article" date="2016" name="Sci. Rep.">
        <title>Insights into Adaptations to a Near-Obligate Nematode Endoparasitic Lifestyle from the Finished Genome of Drechmeria coniospora.</title>
        <authorList>
            <person name="Zhang L."/>
            <person name="Zhou Z."/>
            <person name="Guo Q."/>
            <person name="Fokkens L."/>
            <person name="Miskei M."/>
            <person name="Pocsi I."/>
            <person name="Zhang W."/>
            <person name="Chen M."/>
            <person name="Wang L."/>
            <person name="Sun Y."/>
            <person name="Donzelli B.G."/>
            <person name="Gibson D.M."/>
            <person name="Nelson D.R."/>
            <person name="Luo J.G."/>
            <person name="Rep M."/>
            <person name="Liu H."/>
            <person name="Yang S."/>
            <person name="Wang J."/>
            <person name="Krasnoff S.B."/>
            <person name="Xu Y."/>
            <person name="Molnar I."/>
            <person name="Lin M."/>
        </authorList>
    </citation>
    <scope>NUCLEOTIDE SEQUENCE [LARGE SCALE GENOMIC DNA]</scope>
    <source>
        <strain evidence="1 2">ARSEF 6962</strain>
    </source>
</reference>
<evidence type="ECO:0000313" key="2">
    <source>
        <dbReference type="Proteomes" id="UP000076580"/>
    </source>
</evidence>
<dbReference type="Proteomes" id="UP000076580">
    <property type="component" value="Chromosome 03"/>
</dbReference>